<gene>
    <name evidence="1" type="ORF">QBC41DRAFT_205596</name>
</gene>
<reference evidence="1" key="1">
    <citation type="submission" date="2023-06" db="EMBL/GenBank/DDBJ databases">
        <title>Genome-scale phylogeny and comparative genomics of the fungal order Sordariales.</title>
        <authorList>
            <consortium name="Lawrence Berkeley National Laboratory"/>
            <person name="Hensen N."/>
            <person name="Bonometti L."/>
            <person name="Westerberg I."/>
            <person name="Brannstrom I.O."/>
            <person name="Guillou S."/>
            <person name="Cros-Aarteil S."/>
            <person name="Calhoun S."/>
            <person name="Haridas S."/>
            <person name="Kuo A."/>
            <person name="Mondo S."/>
            <person name="Pangilinan J."/>
            <person name="Riley R."/>
            <person name="Labutti K."/>
            <person name="Andreopoulos B."/>
            <person name="Lipzen A."/>
            <person name="Chen C."/>
            <person name="Yanf M."/>
            <person name="Daum C."/>
            <person name="Ng V."/>
            <person name="Clum A."/>
            <person name="Steindorff A."/>
            <person name="Ohm R."/>
            <person name="Martin F."/>
            <person name="Silar P."/>
            <person name="Natvig D."/>
            <person name="Lalanne C."/>
            <person name="Gautier V."/>
            <person name="Ament-Velasquez S.L."/>
            <person name="Kruys A."/>
            <person name="Hutchinson M.I."/>
            <person name="Powell A.J."/>
            <person name="Barry K."/>
            <person name="Miller A.N."/>
            <person name="Grigoriev I.V."/>
            <person name="Debuchy R."/>
            <person name="Gladieux P."/>
            <person name="Thoren M.H."/>
            <person name="Johannesson H."/>
        </authorList>
    </citation>
    <scope>NUCLEOTIDE SEQUENCE</scope>
    <source>
        <strain evidence="1">CBS 307.81</strain>
    </source>
</reference>
<dbReference type="AlphaFoldDB" id="A0AA39YKL9"/>
<evidence type="ECO:0000313" key="2">
    <source>
        <dbReference type="Proteomes" id="UP001174997"/>
    </source>
</evidence>
<feature type="non-terminal residue" evidence="1">
    <location>
        <position position="1"/>
    </location>
</feature>
<evidence type="ECO:0000313" key="1">
    <source>
        <dbReference type="EMBL" id="KAK0653307.1"/>
    </source>
</evidence>
<sequence>GLFGKITRSIIKLTPLFYNNKGTIIIKYNDKYNRKTKYTLIYFFEVKKAIFIKVITITYLPIKNILTNGLTKALSLILFNKFFLLLNL</sequence>
<comment type="caution">
    <text evidence="1">The sequence shown here is derived from an EMBL/GenBank/DDBJ whole genome shotgun (WGS) entry which is preliminary data.</text>
</comment>
<name>A0AA39YKL9_9PEZI</name>
<proteinExistence type="predicted"/>
<organism evidence="1 2">
    <name type="scientific">Cercophora samala</name>
    <dbReference type="NCBI Taxonomy" id="330535"/>
    <lineage>
        <taxon>Eukaryota</taxon>
        <taxon>Fungi</taxon>
        <taxon>Dikarya</taxon>
        <taxon>Ascomycota</taxon>
        <taxon>Pezizomycotina</taxon>
        <taxon>Sordariomycetes</taxon>
        <taxon>Sordariomycetidae</taxon>
        <taxon>Sordariales</taxon>
        <taxon>Lasiosphaeriaceae</taxon>
        <taxon>Cercophora</taxon>
    </lineage>
</organism>
<dbReference type="EMBL" id="JAULSY010000289">
    <property type="protein sequence ID" value="KAK0653307.1"/>
    <property type="molecule type" value="Genomic_DNA"/>
</dbReference>
<accession>A0AA39YKL9</accession>
<keyword evidence="2" id="KW-1185">Reference proteome</keyword>
<protein>
    <submittedName>
        <fullName evidence="1">Uncharacterized protein</fullName>
    </submittedName>
</protein>
<dbReference type="Proteomes" id="UP001174997">
    <property type="component" value="Unassembled WGS sequence"/>
</dbReference>
<feature type="non-terminal residue" evidence="1">
    <location>
        <position position="88"/>
    </location>
</feature>